<dbReference type="STRING" id="1172194.WQQ_29300"/>
<dbReference type="InterPro" id="IPR047111">
    <property type="entry name" value="YbaP-like"/>
</dbReference>
<evidence type="ECO:0000256" key="1">
    <source>
        <dbReference type="SAM" id="SignalP"/>
    </source>
</evidence>
<evidence type="ECO:0000313" key="3">
    <source>
        <dbReference type="Proteomes" id="UP000003704"/>
    </source>
</evidence>
<dbReference type="CDD" id="cd14789">
    <property type="entry name" value="Tiki"/>
    <property type="match status" value="1"/>
</dbReference>
<comment type="caution">
    <text evidence="2">The sequence shown here is derived from an EMBL/GenBank/DDBJ whole genome shotgun (WGS) entry which is preliminary data.</text>
</comment>
<evidence type="ECO:0008006" key="4">
    <source>
        <dbReference type="Google" id="ProtNLM"/>
    </source>
</evidence>
<dbReference type="Proteomes" id="UP000003704">
    <property type="component" value="Unassembled WGS sequence"/>
</dbReference>
<accession>I8T6I3</accession>
<sequence>MVCRWSHAEDGAGSRTATMPTNFRLLLIAALLSASPICGASVDDSAAPLWRGWRGVLFRVTPPITVASTDAKAEQPAPSFLFASIHYGSLDELDIDPDQLRDVLASTGTLVDESASGASFDAESDRHRFLAPPITLPTLIGSKAFDNLVLLMPELPVERLSRLKPWVVLSVLESRGEIASDGNLDHQIARWADEAGLRRVHLETLADQMRALDCVSEREQAQILERRIEAPWVLKEQSVRVLGYYRNRDLPAWMDEVDAMVGLDPVTKLIESRARDCLLTDRNNRWISQLDALLRSGRCFVAVGALHLTGEAGLLAQLAQRGYSVSAEPL</sequence>
<protein>
    <recommendedName>
        <fullName evidence="4">TraB/GumN family protein</fullName>
    </recommendedName>
</protein>
<keyword evidence="3" id="KW-1185">Reference proteome</keyword>
<dbReference type="AlphaFoldDB" id="I8T6I3"/>
<proteinExistence type="predicted"/>
<dbReference type="PANTHER" id="PTHR40590:SF1">
    <property type="entry name" value="CYTOPLASMIC PROTEIN"/>
    <property type="match status" value="1"/>
</dbReference>
<organism evidence="2 3">
    <name type="scientific">Hydrocarboniphaga effusa AP103</name>
    <dbReference type="NCBI Taxonomy" id="1172194"/>
    <lineage>
        <taxon>Bacteria</taxon>
        <taxon>Pseudomonadati</taxon>
        <taxon>Pseudomonadota</taxon>
        <taxon>Gammaproteobacteria</taxon>
        <taxon>Nevskiales</taxon>
        <taxon>Nevskiaceae</taxon>
        <taxon>Hydrocarboniphaga</taxon>
    </lineage>
</organism>
<keyword evidence="1" id="KW-0732">Signal</keyword>
<feature type="chain" id="PRO_5003714217" description="TraB/GumN family protein" evidence="1">
    <location>
        <begin position="41"/>
        <end position="330"/>
    </location>
</feature>
<dbReference type="PANTHER" id="PTHR40590">
    <property type="entry name" value="CYTOPLASMIC PROTEIN-RELATED"/>
    <property type="match status" value="1"/>
</dbReference>
<reference evidence="2 3" key="1">
    <citation type="journal article" date="2012" name="J. Bacteriol.">
        <title>Genome Sequence of n-Alkane-Degrading Hydrocarboniphaga effusa Strain AP103T (ATCC BAA-332T).</title>
        <authorList>
            <person name="Chang H.K."/>
            <person name="Zylstra G.J."/>
            <person name="Chae J.C."/>
        </authorList>
    </citation>
    <scope>NUCLEOTIDE SEQUENCE [LARGE SCALE GENOMIC DNA]</scope>
    <source>
        <strain evidence="2 3">AP103</strain>
    </source>
</reference>
<name>I8T6I3_9GAMM</name>
<feature type="signal peptide" evidence="1">
    <location>
        <begin position="1"/>
        <end position="40"/>
    </location>
</feature>
<gene>
    <name evidence="2" type="ORF">WQQ_29300</name>
</gene>
<evidence type="ECO:0000313" key="2">
    <source>
        <dbReference type="EMBL" id="EIT69348.1"/>
    </source>
</evidence>
<dbReference type="Pfam" id="PF01963">
    <property type="entry name" value="TraB_PrgY_gumN"/>
    <property type="match status" value="1"/>
</dbReference>
<dbReference type="EMBL" id="AKGD01000002">
    <property type="protein sequence ID" value="EIT69348.1"/>
    <property type="molecule type" value="Genomic_DNA"/>
</dbReference>
<dbReference type="InterPro" id="IPR002816">
    <property type="entry name" value="TraB/PrgY/GumN_fam"/>
</dbReference>